<reference evidence="3 4" key="1">
    <citation type="journal article" date="2012" name="J. Bacteriol.">
        <title>Complete genome sequences of Desulfosporosinus orientis DSM765T, Desulfosporosinus youngiae DSM17734T, Desulfosporosinus meridiei DSM13257T, and Desulfosporosinus acidiphilus DSM22704T.</title>
        <authorList>
            <person name="Pester M."/>
            <person name="Brambilla E."/>
            <person name="Alazard D."/>
            <person name="Rattei T."/>
            <person name="Weinmaier T."/>
            <person name="Han J."/>
            <person name="Lucas S."/>
            <person name="Lapidus A."/>
            <person name="Cheng J.F."/>
            <person name="Goodwin L."/>
            <person name="Pitluck S."/>
            <person name="Peters L."/>
            <person name="Ovchinnikova G."/>
            <person name="Teshima H."/>
            <person name="Detter J.C."/>
            <person name="Han C.S."/>
            <person name="Tapia R."/>
            <person name="Land M.L."/>
            <person name="Hauser L."/>
            <person name="Kyrpides N.C."/>
            <person name="Ivanova N.N."/>
            <person name="Pagani I."/>
            <person name="Huntmann M."/>
            <person name="Wei C.L."/>
            <person name="Davenport K.W."/>
            <person name="Daligault H."/>
            <person name="Chain P.S."/>
            <person name="Chen A."/>
            <person name="Mavromatis K."/>
            <person name="Markowitz V."/>
            <person name="Szeto E."/>
            <person name="Mikhailova N."/>
            <person name="Pati A."/>
            <person name="Wagner M."/>
            <person name="Woyke T."/>
            <person name="Ollivier B."/>
            <person name="Klenk H.P."/>
            <person name="Spring S."/>
            <person name="Loy A."/>
        </authorList>
    </citation>
    <scope>NUCLEOTIDE SEQUENCE [LARGE SCALE GENOMIC DNA]</scope>
    <source>
        <strain evidence="4">DSM 22704 / JCM 16185 / SJ4</strain>
    </source>
</reference>
<dbReference type="SUPFAM" id="SSF47781">
    <property type="entry name" value="RuvA domain 2-like"/>
    <property type="match status" value="1"/>
</dbReference>
<dbReference type="RefSeq" id="WP_014829102.1">
    <property type="nucleotide sequence ID" value="NC_018068.1"/>
</dbReference>
<dbReference type="Pfam" id="PF14520">
    <property type="entry name" value="HHH_5"/>
    <property type="match status" value="1"/>
</dbReference>
<dbReference type="PANTHER" id="PTHR43022:SF1">
    <property type="entry name" value="PROTEIN SMF"/>
    <property type="match status" value="1"/>
</dbReference>
<name>I4DBE2_DESAJ</name>
<dbReference type="InterPro" id="IPR010994">
    <property type="entry name" value="RuvA_2-like"/>
</dbReference>
<dbReference type="PANTHER" id="PTHR43022">
    <property type="entry name" value="PROTEIN SMF"/>
    <property type="match status" value="1"/>
</dbReference>
<dbReference type="GO" id="GO:0009294">
    <property type="term" value="P:DNA-mediated transformation"/>
    <property type="evidence" value="ECO:0007669"/>
    <property type="project" value="InterPro"/>
</dbReference>
<organism evidence="3 4">
    <name type="scientific">Desulfosporosinus acidiphilus (strain DSM 22704 / JCM 16185 / SJ4)</name>
    <dbReference type="NCBI Taxonomy" id="646529"/>
    <lineage>
        <taxon>Bacteria</taxon>
        <taxon>Bacillati</taxon>
        <taxon>Bacillota</taxon>
        <taxon>Clostridia</taxon>
        <taxon>Eubacteriales</taxon>
        <taxon>Desulfitobacteriaceae</taxon>
        <taxon>Desulfosporosinus</taxon>
    </lineage>
</organism>
<dbReference type="Gene3D" id="3.40.50.450">
    <property type="match status" value="1"/>
</dbReference>
<dbReference type="EMBL" id="CP003639">
    <property type="protein sequence ID" value="AFM43116.1"/>
    <property type="molecule type" value="Genomic_DNA"/>
</dbReference>
<sequence>MITYWLWLINLKGIGPVTIRKLVDRLGSPMAVYQASIEELQNIKGLKLGQIETLLSQHSLESAQRIEDYMQRNGINLLTYDDPYFPPYINEFPGLPAILYYRGKLRTLTSSIGIVGSRRCTAYGKEVTADAAAFLGHAGMTVVSGMAKGIDSYAHTACLKAGGYTLALVANGVDICYPPEHQMLMEEIVESGAVISSYPPGTRPRQEYFPERNKLLAAWVEKLLVVEAADRSGALITAEYAMWFKHRVYAVPNSIYSPESLGTNRLLLHGAEVYLGPDQLLKKCKKEDSNNSLLKKPQKSKALKKQRQNRCDSNKLQEQVILDRLDQVQDINDLLDVCNGDISGLIELLCRMELEGKVSILGQKVKRLSEVE</sequence>
<dbReference type="NCBIfam" id="TIGR00732">
    <property type="entry name" value="dprA"/>
    <property type="match status" value="1"/>
</dbReference>
<gene>
    <name evidence="3" type="ordered locus">Desaci_4262</name>
</gene>
<feature type="domain" description="Smf/DprA SLOG" evidence="2">
    <location>
        <begin position="77"/>
        <end position="283"/>
    </location>
</feature>
<accession>I4DBE2</accession>
<dbReference type="KEGG" id="dai:Desaci_4262"/>
<dbReference type="Proteomes" id="UP000002892">
    <property type="component" value="Chromosome"/>
</dbReference>
<dbReference type="SUPFAM" id="SSF102405">
    <property type="entry name" value="MCP/YpsA-like"/>
    <property type="match status" value="1"/>
</dbReference>
<evidence type="ECO:0000313" key="4">
    <source>
        <dbReference type="Proteomes" id="UP000002892"/>
    </source>
</evidence>
<proteinExistence type="inferred from homology"/>
<dbReference type="InterPro" id="IPR003488">
    <property type="entry name" value="DprA"/>
</dbReference>
<dbReference type="OrthoDB" id="9785707at2"/>
<evidence type="ECO:0000313" key="3">
    <source>
        <dbReference type="EMBL" id="AFM43116.1"/>
    </source>
</evidence>
<keyword evidence="4" id="KW-1185">Reference proteome</keyword>
<evidence type="ECO:0000259" key="2">
    <source>
        <dbReference type="Pfam" id="PF02481"/>
    </source>
</evidence>
<dbReference type="STRING" id="646529.Desaci_4262"/>
<comment type="similarity">
    <text evidence="1">Belongs to the DprA/Smf family.</text>
</comment>
<protein>
    <submittedName>
        <fullName evidence="3">DNA protecting protein DprA</fullName>
    </submittedName>
</protein>
<dbReference type="AlphaFoldDB" id="I4DBE2"/>
<dbReference type="InterPro" id="IPR057666">
    <property type="entry name" value="DrpA_SLOG"/>
</dbReference>
<dbReference type="Pfam" id="PF02481">
    <property type="entry name" value="DNA_processg_A"/>
    <property type="match status" value="1"/>
</dbReference>
<dbReference type="eggNOG" id="COG0758">
    <property type="taxonomic scope" value="Bacteria"/>
</dbReference>
<evidence type="ECO:0000256" key="1">
    <source>
        <dbReference type="ARBA" id="ARBA00006525"/>
    </source>
</evidence>
<dbReference type="HOGENOM" id="CLU_029601_0_3_9"/>